<reference evidence="15" key="1">
    <citation type="submission" date="2024-07" db="EMBL/GenBank/DDBJ databases">
        <title>Two chromosome-level genome assemblies of Korean endemic species Abeliophyllum distichum and Forsythia ovata (Oleaceae).</title>
        <authorList>
            <person name="Jang H."/>
        </authorList>
    </citation>
    <scope>NUCLEOTIDE SEQUENCE [LARGE SCALE GENOMIC DNA]</scope>
</reference>
<comment type="caution">
    <text evidence="14">The sequence shown here is derived from an EMBL/GenBank/DDBJ whole genome shotgun (WGS) entry which is preliminary data.</text>
</comment>
<evidence type="ECO:0000313" key="14">
    <source>
        <dbReference type="EMBL" id="KAL2467095.1"/>
    </source>
</evidence>
<dbReference type="PANTHER" id="PTHR31321:SF76">
    <property type="entry name" value="PECTINESTERASE 10-RELATED"/>
    <property type="match status" value="1"/>
</dbReference>
<organism evidence="14 15">
    <name type="scientific">Abeliophyllum distichum</name>
    <dbReference type="NCBI Taxonomy" id="126358"/>
    <lineage>
        <taxon>Eukaryota</taxon>
        <taxon>Viridiplantae</taxon>
        <taxon>Streptophyta</taxon>
        <taxon>Embryophyta</taxon>
        <taxon>Tracheophyta</taxon>
        <taxon>Spermatophyta</taxon>
        <taxon>Magnoliopsida</taxon>
        <taxon>eudicotyledons</taxon>
        <taxon>Gunneridae</taxon>
        <taxon>Pentapetalae</taxon>
        <taxon>asterids</taxon>
        <taxon>lamiids</taxon>
        <taxon>Lamiales</taxon>
        <taxon>Oleaceae</taxon>
        <taxon>Forsythieae</taxon>
        <taxon>Abeliophyllum</taxon>
    </lineage>
</organism>
<dbReference type="InterPro" id="IPR011050">
    <property type="entry name" value="Pectin_lyase_fold/virulence"/>
</dbReference>
<evidence type="ECO:0000256" key="6">
    <source>
        <dbReference type="ARBA" id="ARBA00022801"/>
    </source>
</evidence>
<dbReference type="GO" id="GO:0045490">
    <property type="term" value="P:pectin catabolic process"/>
    <property type="evidence" value="ECO:0007669"/>
    <property type="project" value="UniProtKB-UniRule"/>
</dbReference>
<comment type="pathway">
    <text evidence="2 12">Glycan metabolism; pectin degradation; 2-dehydro-3-deoxy-D-gluconate from pectin: step 1/5.</text>
</comment>
<gene>
    <name evidence="14" type="ORF">Adt_42946</name>
</gene>
<dbReference type="Pfam" id="PF01095">
    <property type="entry name" value="Pectinesterase"/>
    <property type="match status" value="1"/>
</dbReference>
<evidence type="ECO:0000256" key="5">
    <source>
        <dbReference type="ARBA" id="ARBA00022525"/>
    </source>
</evidence>
<feature type="active site" evidence="11">
    <location>
        <position position="171"/>
    </location>
</feature>
<dbReference type="Proteomes" id="UP001604336">
    <property type="component" value="Unassembled WGS sequence"/>
</dbReference>
<keyword evidence="7 12" id="KW-0063">Aspartyl esterase</keyword>
<keyword evidence="12" id="KW-0732">Signal</keyword>
<dbReference type="InterPro" id="IPR033131">
    <property type="entry name" value="Pectinesterase_Asp_AS"/>
</dbReference>
<evidence type="ECO:0000256" key="8">
    <source>
        <dbReference type="ARBA" id="ARBA00023180"/>
    </source>
</evidence>
<dbReference type="AlphaFoldDB" id="A0ABD1PT96"/>
<evidence type="ECO:0000256" key="2">
    <source>
        <dbReference type="ARBA" id="ARBA00005184"/>
    </source>
</evidence>
<comment type="subcellular location">
    <subcellularLocation>
        <location evidence="1">Secreted</location>
    </subcellularLocation>
</comment>
<keyword evidence="6 12" id="KW-0378">Hydrolase</keyword>
<dbReference type="PANTHER" id="PTHR31321">
    <property type="entry name" value="ACYL-COA THIOESTER HYDROLASE YBHC-RELATED"/>
    <property type="match status" value="1"/>
</dbReference>
<feature type="signal peptide" evidence="12">
    <location>
        <begin position="1"/>
        <end position="18"/>
    </location>
</feature>
<dbReference type="FunFam" id="2.160.20.10:FF:000013">
    <property type="entry name" value="Pectinesterase"/>
    <property type="match status" value="1"/>
</dbReference>
<evidence type="ECO:0000256" key="1">
    <source>
        <dbReference type="ARBA" id="ARBA00004613"/>
    </source>
</evidence>
<feature type="domain" description="Pectinesterase catalytic" evidence="13">
    <location>
        <begin position="30"/>
        <end position="304"/>
    </location>
</feature>
<dbReference type="SUPFAM" id="SSF51126">
    <property type="entry name" value="Pectin lyase-like"/>
    <property type="match status" value="1"/>
</dbReference>
<keyword evidence="5" id="KW-0964">Secreted</keyword>
<dbReference type="InterPro" id="IPR012334">
    <property type="entry name" value="Pectin_lyas_fold"/>
</dbReference>
<name>A0ABD1PT96_9LAMI</name>
<evidence type="ECO:0000256" key="11">
    <source>
        <dbReference type="PROSITE-ProRule" id="PRU10040"/>
    </source>
</evidence>
<dbReference type="GO" id="GO:0042545">
    <property type="term" value="P:cell wall modification"/>
    <property type="evidence" value="ECO:0007669"/>
    <property type="project" value="UniProtKB-UniRule"/>
</dbReference>
<protein>
    <recommendedName>
        <fullName evidence="4 12">Pectinesterase</fullName>
        <ecNumber evidence="4 12">3.1.1.11</ecNumber>
    </recommendedName>
</protein>
<comment type="catalytic activity">
    <reaction evidence="9 12">
        <text>[(1-&gt;4)-alpha-D-galacturonosyl methyl ester](n) + n H2O = [(1-&gt;4)-alpha-D-galacturonosyl](n) + n methanol + n H(+)</text>
        <dbReference type="Rhea" id="RHEA:22380"/>
        <dbReference type="Rhea" id="RHEA-COMP:14570"/>
        <dbReference type="Rhea" id="RHEA-COMP:14573"/>
        <dbReference type="ChEBI" id="CHEBI:15377"/>
        <dbReference type="ChEBI" id="CHEBI:15378"/>
        <dbReference type="ChEBI" id="CHEBI:17790"/>
        <dbReference type="ChEBI" id="CHEBI:140522"/>
        <dbReference type="ChEBI" id="CHEBI:140523"/>
        <dbReference type="EC" id="3.1.1.11"/>
    </reaction>
</comment>
<dbReference type="EMBL" id="JBFOLK010000013">
    <property type="protein sequence ID" value="KAL2467095.1"/>
    <property type="molecule type" value="Genomic_DNA"/>
</dbReference>
<evidence type="ECO:0000256" key="4">
    <source>
        <dbReference type="ARBA" id="ARBA00013229"/>
    </source>
</evidence>
<evidence type="ECO:0000256" key="10">
    <source>
        <dbReference type="ARBA" id="ARBA00057335"/>
    </source>
</evidence>
<evidence type="ECO:0000256" key="3">
    <source>
        <dbReference type="ARBA" id="ARBA00008891"/>
    </source>
</evidence>
<comment type="function">
    <text evidence="10">Acts in the modification of cell walls via demethylesterification of cell wall pectin.</text>
</comment>
<proteinExistence type="inferred from homology"/>
<dbReference type="InterPro" id="IPR000070">
    <property type="entry name" value="Pectinesterase_cat"/>
</dbReference>
<dbReference type="Gene3D" id="2.160.20.10">
    <property type="entry name" value="Single-stranded right-handed beta-helix, Pectin lyase-like"/>
    <property type="match status" value="1"/>
</dbReference>
<evidence type="ECO:0000256" key="12">
    <source>
        <dbReference type="RuleBase" id="RU000589"/>
    </source>
</evidence>
<evidence type="ECO:0000313" key="15">
    <source>
        <dbReference type="Proteomes" id="UP001604336"/>
    </source>
</evidence>
<dbReference type="GO" id="GO:0005576">
    <property type="term" value="C:extracellular region"/>
    <property type="evidence" value="ECO:0007669"/>
    <property type="project" value="UniProtKB-SubCell"/>
</dbReference>
<evidence type="ECO:0000256" key="7">
    <source>
        <dbReference type="ARBA" id="ARBA00023085"/>
    </source>
</evidence>
<sequence>MTSIYILAIFLCFRLTNGIIYVDPGNPYGFPTIQSAIDSVPSNNNQWFEISIVQGVFNEKVTIPSDKPFIHLKGDGMGRTMVVWDDSDSIATSSTVSFLADNTVVSGMTFVNSHNYPPKNHTDSWVWAVAARISGDKLAFYKCSFLGFQDTLYDDSGRHYFNDCTIEGAVDFIFGDGQSIYEQCRILINGGNIGCITAQGRVDESSPTGFVFNKCRVTRISGGGKTFLGRAWKAYSRVIYYKSTISNIIVPEGWDDWQKDVNQLTYVEHECRGSGYDMSKRVEWVKKLSPQELLAFTNISYIDNEGWIRELPISVLDP</sequence>
<feature type="chain" id="PRO_5044533711" description="Pectinesterase" evidence="12">
    <location>
        <begin position="19"/>
        <end position="318"/>
    </location>
</feature>
<keyword evidence="8" id="KW-0325">Glycoprotein</keyword>
<keyword evidence="15" id="KW-1185">Reference proteome</keyword>
<dbReference type="PROSITE" id="PS00503">
    <property type="entry name" value="PECTINESTERASE_2"/>
    <property type="match status" value="1"/>
</dbReference>
<accession>A0ABD1PT96</accession>
<evidence type="ECO:0000256" key="9">
    <source>
        <dbReference type="ARBA" id="ARBA00047928"/>
    </source>
</evidence>
<dbReference type="EC" id="3.1.1.11" evidence="4 12"/>
<dbReference type="GO" id="GO:0030599">
    <property type="term" value="F:pectinesterase activity"/>
    <property type="evidence" value="ECO:0007669"/>
    <property type="project" value="UniProtKB-UniRule"/>
</dbReference>
<comment type="similarity">
    <text evidence="3">Belongs to the pectinesterase family.</text>
</comment>
<evidence type="ECO:0000259" key="13">
    <source>
        <dbReference type="Pfam" id="PF01095"/>
    </source>
</evidence>